<reference evidence="5 6" key="1">
    <citation type="submission" date="2018-04" db="EMBL/GenBank/DDBJ databases">
        <title>Genomic Encyclopedia of Archaeal and Bacterial Type Strains, Phase II (KMG-II): from individual species to whole genera.</title>
        <authorList>
            <person name="Goeker M."/>
        </authorList>
    </citation>
    <scope>NUCLEOTIDE SEQUENCE [LARGE SCALE GENOMIC DNA]</scope>
    <source>
        <strain evidence="5 6">DSM 28823</strain>
    </source>
</reference>
<keyword evidence="1 3" id="KW-0963">Cytoplasm</keyword>
<dbReference type="GO" id="GO:0006412">
    <property type="term" value="P:translation"/>
    <property type="evidence" value="ECO:0007669"/>
    <property type="project" value="TreeGrafter"/>
</dbReference>
<comment type="caution">
    <text evidence="5">The sequence shown here is derived from an EMBL/GenBank/DDBJ whole genome shotgun (WGS) entry which is preliminary data.</text>
</comment>
<dbReference type="GO" id="GO:0005829">
    <property type="term" value="C:cytosol"/>
    <property type="evidence" value="ECO:0007669"/>
    <property type="project" value="TreeGrafter"/>
</dbReference>
<evidence type="ECO:0000256" key="2">
    <source>
        <dbReference type="ARBA" id="ARBA00022517"/>
    </source>
</evidence>
<dbReference type="InterPro" id="IPR028989">
    <property type="entry name" value="RimP_N"/>
</dbReference>
<dbReference type="InterPro" id="IPR035956">
    <property type="entry name" value="RimP_N_sf"/>
</dbReference>
<evidence type="ECO:0000259" key="4">
    <source>
        <dbReference type="Pfam" id="PF02576"/>
    </source>
</evidence>
<proteinExistence type="inferred from homology"/>
<comment type="subcellular location">
    <subcellularLocation>
        <location evidence="3">Cytoplasm</location>
    </subcellularLocation>
</comment>
<dbReference type="Proteomes" id="UP000243525">
    <property type="component" value="Unassembled WGS sequence"/>
</dbReference>
<dbReference type="PANTHER" id="PTHR33867">
    <property type="entry name" value="RIBOSOME MATURATION FACTOR RIMP"/>
    <property type="match status" value="1"/>
</dbReference>
<evidence type="ECO:0000256" key="3">
    <source>
        <dbReference type="HAMAP-Rule" id="MF_01077"/>
    </source>
</evidence>
<dbReference type="Gene3D" id="3.30.300.70">
    <property type="entry name" value="RimP-like superfamily, N-terminal"/>
    <property type="match status" value="1"/>
</dbReference>
<name>A0A2T5BYK9_9BACT</name>
<accession>A0A2T5BYK9</accession>
<protein>
    <recommendedName>
        <fullName evidence="3">Ribosome maturation factor RimP</fullName>
    </recommendedName>
</protein>
<dbReference type="PANTHER" id="PTHR33867:SF1">
    <property type="entry name" value="RIBOSOME MATURATION FACTOR RIMP"/>
    <property type="match status" value="1"/>
</dbReference>
<feature type="domain" description="Ribosome maturation factor RimP N-terminal" evidence="4">
    <location>
        <begin position="21"/>
        <end position="74"/>
    </location>
</feature>
<dbReference type="OrthoDB" id="9789702at2"/>
<dbReference type="GO" id="GO:0000028">
    <property type="term" value="P:ribosomal small subunit assembly"/>
    <property type="evidence" value="ECO:0007669"/>
    <property type="project" value="TreeGrafter"/>
</dbReference>
<comment type="similarity">
    <text evidence="3">Belongs to the RimP family.</text>
</comment>
<keyword evidence="6" id="KW-1185">Reference proteome</keyword>
<evidence type="ECO:0000256" key="1">
    <source>
        <dbReference type="ARBA" id="ARBA00022490"/>
    </source>
</evidence>
<gene>
    <name evidence="3" type="primary">rimP</name>
    <name evidence="5" type="ORF">C8N47_11937</name>
</gene>
<dbReference type="AlphaFoldDB" id="A0A2T5BYK9"/>
<dbReference type="NCBIfam" id="NF002531">
    <property type="entry name" value="PRK02001.1"/>
    <property type="match status" value="1"/>
</dbReference>
<organism evidence="5 6">
    <name type="scientific">Mangrovibacterium marinum</name>
    <dbReference type="NCBI Taxonomy" id="1639118"/>
    <lineage>
        <taxon>Bacteria</taxon>
        <taxon>Pseudomonadati</taxon>
        <taxon>Bacteroidota</taxon>
        <taxon>Bacteroidia</taxon>
        <taxon>Marinilabiliales</taxon>
        <taxon>Prolixibacteraceae</taxon>
        <taxon>Mangrovibacterium</taxon>
    </lineage>
</organism>
<dbReference type="Pfam" id="PF02576">
    <property type="entry name" value="RimP_N"/>
    <property type="match status" value="1"/>
</dbReference>
<dbReference type="InterPro" id="IPR003728">
    <property type="entry name" value="Ribosome_maturation_RimP"/>
</dbReference>
<evidence type="ECO:0000313" key="5">
    <source>
        <dbReference type="EMBL" id="PTN07324.1"/>
    </source>
</evidence>
<keyword evidence="2 3" id="KW-0690">Ribosome biogenesis</keyword>
<dbReference type="SUPFAM" id="SSF75420">
    <property type="entry name" value="YhbC-like, N-terminal domain"/>
    <property type="match status" value="1"/>
</dbReference>
<dbReference type="RefSeq" id="WP_107823388.1">
    <property type="nucleotide sequence ID" value="NZ_OY782574.1"/>
</dbReference>
<dbReference type="HAMAP" id="MF_01077">
    <property type="entry name" value="RimP"/>
    <property type="match status" value="1"/>
</dbReference>
<sequence>MIDKSKIITLIEEKLTEDQFIVEVEVSPANQISVLIDSDKGISIDDCITISRQIEGNLDREEEDFELQVSSAGLGLPFKVFRQYVKNTGREIEVVLKDGQKLEGILKSVQETSFELETSKKEKVEGKKKKELVTRVHTIAFDDAKTVKNIIKF</sequence>
<evidence type="ECO:0000313" key="6">
    <source>
        <dbReference type="Proteomes" id="UP000243525"/>
    </source>
</evidence>
<comment type="function">
    <text evidence="3">Required for maturation of 30S ribosomal subunits.</text>
</comment>
<dbReference type="EMBL" id="QAAD01000019">
    <property type="protein sequence ID" value="PTN07324.1"/>
    <property type="molecule type" value="Genomic_DNA"/>
</dbReference>